<evidence type="ECO:0000259" key="1">
    <source>
        <dbReference type="Pfam" id="PF23894"/>
    </source>
</evidence>
<reference evidence="2 3" key="1">
    <citation type="submission" date="2019-11" db="EMBL/GenBank/DDBJ databases">
        <authorList>
            <person name="Zheng R.K."/>
            <person name="Sun C.M."/>
        </authorList>
    </citation>
    <scope>NUCLEOTIDE SEQUENCE [LARGE SCALE GENOMIC DNA]</scope>
    <source>
        <strain evidence="2 3">WC007</strain>
    </source>
</reference>
<dbReference type="Pfam" id="PF23894">
    <property type="entry name" value="LD_SV2"/>
    <property type="match status" value="1"/>
</dbReference>
<dbReference type="Proteomes" id="UP000428260">
    <property type="component" value="Chromosome"/>
</dbReference>
<protein>
    <recommendedName>
        <fullName evidence="1">SV2A/B/C luminal domain-containing protein</fullName>
    </recommendedName>
</protein>
<dbReference type="InterPro" id="IPR055415">
    <property type="entry name" value="LD_SV2"/>
</dbReference>
<proteinExistence type="predicted"/>
<dbReference type="EMBL" id="CP046401">
    <property type="protein sequence ID" value="QGY43174.1"/>
    <property type="molecule type" value="Genomic_DNA"/>
</dbReference>
<dbReference type="SUPFAM" id="SSF141571">
    <property type="entry name" value="Pentapeptide repeat-like"/>
    <property type="match status" value="1"/>
</dbReference>
<organism evidence="2 3">
    <name type="scientific">Maribellus comscasis</name>
    <dbReference type="NCBI Taxonomy" id="2681766"/>
    <lineage>
        <taxon>Bacteria</taxon>
        <taxon>Pseudomonadati</taxon>
        <taxon>Bacteroidota</taxon>
        <taxon>Bacteroidia</taxon>
        <taxon>Marinilabiliales</taxon>
        <taxon>Prolixibacteraceae</taxon>
        <taxon>Maribellus</taxon>
    </lineage>
</organism>
<evidence type="ECO:0000313" key="3">
    <source>
        <dbReference type="Proteomes" id="UP000428260"/>
    </source>
</evidence>
<sequence>MTQMETKRIGNKIAEARKQRSISDSNLNLCRFQTTDLIRNSFKNSLLIEAEFPKSTIKGCDFKAADLTKVFFNLSSFLKNTITKVVWNNTIFKDTQLKDVVFDGIIENCHFEKCAFKGVKFQNATIVNTFFKYNKNLNRVQFIDCKVDSLTYAFLKNGKADLTDVSLITK</sequence>
<dbReference type="AlphaFoldDB" id="A0A6I6JZV3"/>
<dbReference type="Gene3D" id="2.160.20.80">
    <property type="entry name" value="E3 ubiquitin-protein ligase SopA"/>
    <property type="match status" value="1"/>
</dbReference>
<feature type="domain" description="SV2A/B/C luminal" evidence="1">
    <location>
        <begin position="62"/>
        <end position="152"/>
    </location>
</feature>
<name>A0A6I6JZV3_9BACT</name>
<evidence type="ECO:0000313" key="2">
    <source>
        <dbReference type="EMBL" id="QGY43174.1"/>
    </source>
</evidence>
<accession>A0A6I6JZV3</accession>
<keyword evidence="3" id="KW-1185">Reference proteome</keyword>
<dbReference type="KEGG" id="mcos:GM418_05725"/>
<gene>
    <name evidence="2" type="ORF">GM418_05725</name>
</gene>